<dbReference type="EMBL" id="CP037423">
    <property type="protein sequence ID" value="QDV40772.1"/>
    <property type="molecule type" value="Genomic_DNA"/>
</dbReference>
<reference evidence="1 2" key="1">
    <citation type="submission" date="2019-03" db="EMBL/GenBank/DDBJ databases">
        <title>Deep-cultivation of Planctomycetes and their phenomic and genomic characterization uncovers novel biology.</title>
        <authorList>
            <person name="Wiegand S."/>
            <person name="Jogler M."/>
            <person name="Boedeker C."/>
            <person name="Pinto D."/>
            <person name="Vollmers J."/>
            <person name="Rivas-Marin E."/>
            <person name="Kohn T."/>
            <person name="Peeters S.H."/>
            <person name="Heuer A."/>
            <person name="Rast P."/>
            <person name="Oberbeckmann S."/>
            <person name="Bunk B."/>
            <person name="Jeske O."/>
            <person name="Meyerdierks A."/>
            <person name="Storesund J.E."/>
            <person name="Kallscheuer N."/>
            <person name="Luecker S."/>
            <person name="Lage O.M."/>
            <person name="Pohl T."/>
            <person name="Merkel B.J."/>
            <person name="Hornburger P."/>
            <person name="Mueller R.-W."/>
            <person name="Bruemmer F."/>
            <person name="Labrenz M."/>
            <person name="Spormann A.M."/>
            <person name="Op den Camp H."/>
            <person name="Overmann J."/>
            <person name="Amann R."/>
            <person name="Jetten M.S.M."/>
            <person name="Mascher T."/>
            <person name="Medema M.H."/>
            <person name="Devos D.P."/>
            <person name="Kaster A.-K."/>
            <person name="Ovreas L."/>
            <person name="Rohde M."/>
            <person name="Galperin M.Y."/>
            <person name="Jogler C."/>
        </authorList>
    </citation>
    <scope>NUCLEOTIDE SEQUENCE [LARGE SCALE GENOMIC DNA]</scope>
    <source>
        <strain evidence="1 2">Enr13</strain>
    </source>
</reference>
<dbReference type="PROSITE" id="PS00330">
    <property type="entry name" value="HEMOLYSIN_CALCIUM"/>
    <property type="match status" value="1"/>
</dbReference>
<dbReference type="PRINTS" id="PR00313">
    <property type="entry name" value="CABNDNGRPT"/>
</dbReference>
<accession>A0A518HIW6</accession>
<dbReference type="KEGG" id="snep:Enr13x_06080"/>
<organism evidence="1 2">
    <name type="scientific">Stieleria neptunia</name>
    <dbReference type="NCBI Taxonomy" id="2527979"/>
    <lineage>
        <taxon>Bacteria</taxon>
        <taxon>Pseudomonadati</taxon>
        <taxon>Planctomycetota</taxon>
        <taxon>Planctomycetia</taxon>
        <taxon>Pirellulales</taxon>
        <taxon>Pirellulaceae</taxon>
        <taxon>Stieleria</taxon>
    </lineage>
</organism>
<dbReference type="RefSeq" id="WP_145384588.1">
    <property type="nucleotide sequence ID" value="NZ_CP037423.1"/>
</dbReference>
<protein>
    <recommendedName>
        <fullName evidence="3">Bifunctional hemolysin/adenylate cyclase</fullName>
    </recommendedName>
</protein>
<dbReference type="OrthoDB" id="9757536at2"/>
<dbReference type="InterPro" id="IPR018511">
    <property type="entry name" value="Hemolysin-typ_Ca-bd_CS"/>
</dbReference>
<gene>
    <name evidence="1" type="ORF">Enr13x_06080</name>
</gene>
<sequence length="908" mass="97411">MPRRRNQFLHTLKRLRKPKHQRKTRRRRKLSLEALAARTLMAADLGLVDEGLEGAYFSELQSQLNADILSVRAPLIGDVLGVADGDSSELRSQFVSDLGNQLQELSLDGGVSVAEVRSQLIATLGITEAEIQITGQDGDSDIRFEIQLSGAQQVSAGVDLDLVGAAPEIELLLGNENAVDVDLQWHYDLAFGVREGLSGESEFYFDTSAEDELSVAYSASVRSDFDEGMGRVGVFVAEISAGEDAVAGQDVPDFAGTYEIDIADGEDHPSVSGTLLGSGEVNLAIDASFFPSFLPEGSNGLVNLGVTADGRVEYDTQLQFTGNGEVDATGNGVTVAFDNVSLDLGKLYTDFVDPVISNLQESLKPIKPVIDFLTEPVPIISDLFELGGAGPVTALTLGGASAAQIRAINVVDAILDYRGLTGADESTNESLFSFEISKEQFDPAIELEIDDEVADNLTDLANGDLKLELAEKHTDPEKHDDWQQSLDWNAEFDGSIDLPFLTDFETLAGFLLGDASIDNGASDQPEVILDAWVKGGVTAGIDLVILQFAVGGNLEFGGSVTLDLNDLPDPDVDPSLWVNGQPLWANADTPEDWNYDGRVRVPELTTIVDADPGALFNVDGSLHFGLNATLEVTVLGIPIIDEEWELFRTTLVDGSISQADDAEIIRGINPPQLGVLSDGVLTLFAGETADLRSNAEPNVTDETFTVQSLGESRLGGEVLLVTFESASEAKYVRLFDGVTKVVGDTGSGNDTIDVTRLPHNGTLVGGSGDDKVVLTQANVDVLLTNTQLRAGVSHSLSSIERAEIEGDATDNVLDARDFSGSVERRGLGGDDTLWAAGGDDIIDGGDGIDTLSGGQDGLRDYLNGGSGTDSVTQYRHHYWVTTWWIFGYWTYKDQETLISTERVTYVNW</sequence>
<dbReference type="AlphaFoldDB" id="A0A518HIW6"/>
<name>A0A518HIW6_9BACT</name>
<evidence type="ECO:0000313" key="2">
    <source>
        <dbReference type="Proteomes" id="UP000319004"/>
    </source>
</evidence>
<dbReference type="InterPro" id="IPR011049">
    <property type="entry name" value="Serralysin-like_metalloprot_C"/>
</dbReference>
<proteinExistence type="predicted"/>
<evidence type="ECO:0008006" key="3">
    <source>
        <dbReference type="Google" id="ProtNLM"/>
    </source>
</evidence>
<keyword evidence="2" id="KW-1185">Reference proteome</keyword>
<dbReference type="Proteomes" id="UP000319004">
    <property type="component" value="Chromosome"/>
</dbReference>
<dbReference type="SUPFAM" id="SSF51120">
    <property type="entry name" value="beta-Roll"/>
    <property type="match status" value="1"/>
</dbReference>
<evidence type="ECO:0000313" key="1">
    <source>
        <dbReference type="EMBL" id="QDV40772.1"/>
    </source>
</evidence>
<dbReference type="Gene3D" id="2.150.10.10">
    <property type="entry name" value="Serralysin-like metalloprotease, C-terminal"/>
    <property type="match status" value="1"/>
</dbReference>